<evidence type="ECO:0000313" key="3">
    <source>
        <dbReference type="Proteomes" id="UP000664277"/>
    </source>
</evidence>
<dbReference type="InterPro" id="IPR029058">
    <property type="entry name" value="AB_hydrolase_fold"/>
</dbReference>
<dbReference type="Gene3D" id="3.40.50.1820">
    <property type="entry name" value="alpha/beta hydrolase"/>
    <property type="match status" value="1"/>
</dbReference>
<gene>
    <name evidence="2" type="ORF">J0M35_12585</name>
</gene>
<comment type="caution">
    <text evidence="2">The sequence shown here is derived from an EMBL/GenBank/DDBJ whole genome shotgun (WGS) entry which is preliminary data.</text>
</comment>
<protein>
    <submittedName>
        <fullName evidence="2">Alpha/beta fold hydrolase</fullName>
    </submittedName>
</protein>
<dbReference type="PANTHER" id="PTHR11614">
    <property type="entry name" value="PHOSPHOLIPASE-RELATED"/>
    <property type="match status" value="1"/>
</dbReference>
<evidence type="ECO:0000313" key="2">
    <source>
        <dbReference type="EMBL" id="MBN8661196.1"/>
    </source>
</evidence>
<sequence>MKDLVSTPLPSIAGIQQIAPDFVKMRMSDGVELATRIWKGKLGHPVVLYLHGIEGHSQWFENTASHLNALGINVIAPDRRGAGLNPRDRGNLSSYKAYLADLEVILRKIAFDFVGHPIILLGNCWGGKAASVIAQKDYKPVGGELSLPIAGLVLTSPAIFTKVDYGAATKLQIAYTSILGGDNAAHRKWPIPIEVDMFTDNPTFQGFLKRDTLRLTEATSNFFVESFKLSKLAEKACNTIEMPVLILQSGSDRIVDVDKLQGWYSRIKSQTKDLRIFPDAQHSLDFDANWIKEYTHVLADWILARQPVVT</sequence>
<dbReference type="InterPro" id="IPR051044">
    <property type="entry name" value="MAG_DAG_Lipase"/>
</dbReference>
<reference evidence="2" key="1">
    <citation type="submission" date="2021-02" db="EMBL/GenBank/DDBJ databases">
        <title>Genome-Resolved Metagenomics of a Microbial Community Performing Photosynthetic Biological Nutrient Removal.</title>
        <authorList>
            <person name="Mcdaniel E.A."/>
        </authorList>
    </citation>
    <scope>NUCLEOTIDE SEQUENCE</scope>
    <source>
        <strain evidence="2">UWPOB_OBS1</strain>
    </source>
</reference>
<keyword evidence="2" id="KW-0378">Hydrolase</keyword>
<dbReference type="InterPro" id="IPR022742">
    <property type="entry name" value="Hydrolase_4"/>
</dbReference>
<organism evidence="2 3">
    <name type="scientific">Candidatus Obscuribacter phosphatis</name>
    <dbReference type="NCBI Taxonomy" id="1906157"/>
    <lineage>
        <taxon>Bacteria</taxon>
        <taxon>Bacillati</taxon>
        <taxon>Candidatus Melainabacteria</taxon>
        <taxon>Candidatus Obscuribacterales</taxon>
        <taxon>Candidatus Obscuribacteraceae</taxon>
        <taxon>Candidatus Obscuribacter</taxon>
    </lineage>
</organism>
<dbReference type="EMBL" id="JAFLCK010000017">
    <property type="protein sequence ID" value="MBN8661196.1"/>
    <property type="molecule type" value="Genomic_DNA"/>
</dbReference>
<dbReference type="GO" id="GO:0016787">
    <property type="term" value="F:hydrolase activity"/>
    <property type="evidence" value="ECO:0007669"/>
    <property type="project" value="UniProtKB-KW"/>
</dbReference>
<dbReference type="Proteomes" id="UP000664277">
    <property type="component" value="Unassembled WGS sequence"/>
</dbReference>
<evidence type="ECO:0000259" key="1">
    <source>
        <dbReference type="Pfam" id="PF12146"/>
    </source>
</evidence>
<dbReference type="AlphaFoldDB" id="A0A8J7PDJ1"/>
<dbReference type="Pfam" id="PF12146">
    <property type="entry name" value="Hydrolase_4"/>
    <property type="match status" value="1"/>
</dbReference>
<feature type="domain" description="Serine aminopeptidase S33" evidence="1">
    <location>
        <begin position="46"/>
        <end position="287"/>
    </location>
</feature>
<proteinExistence type="predicted"/>
<name>A0A8J7PDJ1_9BACT</name>
<accession>A0A8J7PDJ1</accession>
<dbReference type="SUPFAM" id="SSF53474">
    <property type="entry name" value="alpha/beta-Hydrolases"/>
    <property type="match status" value="1"/>
</dbReference>
<dbReference type="PRINTS" id="PR00111">
    <property type="entry name" value="ABHYDROLASE"/>
</dbReference>
<dbReference type="InterPro" id="IPR000073">
    <property type="entry name" value="AB_hydrolase_1"/>
</dbReference>